<organism evidence="3 4">
    <name type="scientific">Papaver atlanticum</name>
    <dbReference type="NCBI Taxonomy" id="357466"/>
    <lineage>
        <taxon>Eukaryota</taxon>
        <taxon>Viridiplantae</taxon>
        <taxon>Streptophyta</taxon>
        <taxon>Embryophyta</taxon>
        <taxon>Tracheophyta</taxon>
        <taxon>Spermatophyta</taxon>
        <taxon>Magnoliopsida</taxon>
        <taxon>Ranunculales</taxon>
        <taxon>Papaveraceae</taxon>
        <taxon>Papaveroideae</taxon>
        <taxon>Papaver</taxon>
    </lineage>
</organism>
<evidence type="ECO:0000313" key="3">
    <source>
        <dbReference type="EMBL" id="KAI3885231.1"/>
    </source>
</evidence>
<dbReference type="SUPFAM" id="SSF140383">
    <property type="entry name" value="BSD domain-like"/>
    <property type="match status" value="1"/>
</dbReference>
<name>A0AAD4SB33_9MAGN</name>
<dbReference type="AlphaFoldDB" id="A0AAD4SB33"/>
<evidence type="ECO:0000256" key="1">
    <source>
        <dbReference type="SAM" id="MobiDB-lite"/>
    </source>
</evidence>
<evidence type="ECO:0000313" key="4">
    <source>
        <dbReference type="Proteomes" id="UP001202328"/>
    </source>
</evidence>
<dbReference type="SMART" id="SM00751">
    <property type="entry name" value="BSD"/>
    <property type="match status" value="1"/>
</dbReference>
<dbReference type="Gene3D" id="1.10.3970.10">
    <property type="entry name" value="BSD domain"/>
    <property type="match status" value="1"/>
</dbReference>
<sequence length="313" mass="34917">MDFWARAKSFAEEAAKKSQEYTKEAAKRSQEITIGSSTLSDIVSETAKKSKELAAEATKKADQIKIEAFKRADQFKTLAEGISPQIPSVNISSLVDSSSSLINTTTNSIAPSSADLEKFGITDELREFVKGITINTFQDFPMEDEPPMSEVPTVSNVRQDLTEWQERHATLVLSTVKEVSQLRYQLCPRFMKDRKFWRVYFVLVNSHVTPFEKRYNEEVKLKSLDKTKDEVKSNEPTAATISKPEVAEQNRQIKTSLSSTEQDLDIFLLGDLGSSDEGGPDDGGFDDDLDKSDDEGSKEQSKSATADDDDDLL</sequence>
<dbReference type="PROSITE" id="PS50858">
    <property type="entry name" value="BSD"/>
    <property type="match status" value="1"/>
</dbReference>
<proteinExistence type="predicted"/>
<dbReference type="InterPro" id="IPR005607">
    <property type="entry name" value="BSD_dom"/>
</dbReference>
<evidence type="ECO:0000259" key="2">
    <source>
        <dbReference type="PROSITE" id="PS50858"/>
    </source>
</evidence>
<accession>A0AAD4SB33</accession>
<comment type="caution">
    <text evidence="3">The sequence shown here is derived from an EMBL/GenBank/DDBJ whole genome shotgun (WGS) entry which is preliminary data.</text>
</comment>
<dbReference type="PANTHER" id="PTHR31923:SF1">
    <property type="entry name" value="BSD DOMAIN-CONTAINING PROTEIN"/>
    <property type="match status" value="1"/>
</dbReference>
<feature type="domain" description="BSD" evidence="2">
    <location>
        <begin position="156"/>
        <end position="208"/>
    </location>
</feature>
<dbReference type="Pfam" id="PF03909">
    <property type="entry name" value="BSD"/>
    <property type="match status" value="1"/>
</dbReference>
<dbReference type="EMBL" id="JAJJMB010012161">
    <property type="protein sequence ID" value="KAI3885231.1"/>
    <property type="molecule type" value="Genomic_DNA"/>
</dbReference>
<protein>
    <recommendedName>
        <fullName evidence="2">BSD domain-containing protein</fullName>
    </recommendedName>
</protein>
<gene>
    <name evidence="3" type="ORF">MKW98_002623</name>
</gene>
<feature type="compositionally biased region" description="Acidic residues" evidence="1">
    <location>
        <begin position="278"/>
        <end position="293"/>
    </location>
</feature>
<dbReference type="PANTHER" id="PTHR31923">
    <property type="entry name" value="BSD DOMAIN-CONTAINING PROTEIN"/>
    <property type="match status" value="1"/>
</dbReference>
<dbReference type="InterPro" id="IPR035925">
    <property type="entry name" value="BSD_dom_sf"/>
</dbReference>
<keyword evidence="4" id="KW-1185">Reference proteome</keyword>
<dbReference type="Proteomes" id="UP001202328">
    <property type="component" value="Unassembled WGS sequence"/>
</dbReference>
<feature type="region of interest" description="Disordered" evidence="1">
    <location>
        <begin position="269"/>
        <end position="313"/>
    </location>
</feature>
<reference evidence="3" key="1">
    <citation type="submission" date="2022-04" db="EMBL/GenBank/DDBJ databases">
        <title>A functionally conserved STORR gene fusion in Papaver species that diverged 16.8 million years ago.</title>
        <authorList>
            <person name="Catania T."/>
        </authorList>
    </citation>
    <scope>NUCLEOTIDE SEQUENCE</scope>
    <source>
        <strain evidence="3">S-188037</strain>
    </source>
</reference>